<organism evidence="2 3">
    <name type="scientific">Flaviflexus salsibiostraticola</name>
    <dbReference type="NCBI Taxonomy" id="1282737"/>
    <lineage>
        <taxon>Bacteria</taxon>
        <taxon>Bacillati</taxon>
        <taxon>Actinomycetota</taxon>
        <taxon>Actinomycetes</taxon>
        <taxon>Actinomycetales</taxon>
        <taxon>Actinomycetaceae</taxon>
        <taxon>Flaviflexus</taxon>
    </lineage>
</organism>
<feature type="transmembrane region" description="Helical" evidence="1">
    <location>
        <begin position="12"/>
        <end position="33"/>
    </location>
</feature>
<evidence type="ECO:0000313" key="3">
    <source>
        <dbReference type="Proteomes" id="UP000270021"/>
    </source>
</evidence>
<feature type="transmembrane region" description="Helical" evidence="1">
    <location>
        <begin position="807"/>
        <end position="827"/>
    </location>
</feature>
<dbReference type="Proteomes" id="UP000270021">
    <property type="component" value="Chromosome"/>
</dbReference>
<feature type="transmembrane region" description="Helical" evidence="1">
    <location>
        <begin position="833"/>
        <end position="852"/>
    </location>
</feature>
<name>A0A3S8Z6F1_9ACTO</name>
<dbReference type="OrthoDB" id="3264529at2"/>
<keyword evidence="1" id="KW-0472">Membrane</keyword>
<keyword evidence="1" id="KW-0812">Transmembrane</keyword>
<feature type="transmembrane region" description="Helical" evidence="1">
    <location>
        <begin position="598"/>
        <end position="617"/>
    </location>
</feature>
<protein>
    <recommendedName>
        <fullName evidence="4">FtsX-like permease family protein</fullName>
    </recommendedName>
</protein>
<evidence type="ECO:0000313" key="2">
    <source>
        <dbReference type="EMBL" id="AZN29038.1"/>
    </source>
</evidence>
<keyword evidence="3" id="KW-1185">Reference proteome</keyword>
<evidence type="ECO:0000256" key="1">
    <source>
        <dbReference type="SAM" id="Phobius"/>
    </source>
</evidence>
<reference evidence="2 3" key="1">
    <citation type="submission" date="2018-12" db="EMBL/GenBank/DDBJ databases">
        <title>Complete genome sequence of Flaviflexus salsibiostraticola KCTC 33148.</title>
        <authorList>
            <person name="Bae J.-W."/>
        </authorList>
    </citation>
    <scope>NUCLEOTIDE SEQUENCE [LARGE SCALE GENOMIC DNA]</scope>
    <source>
        <strain evidence="2 3">KCTC 33148</strain>
    </source>
</reference>
<evidence type="ECO:0008006" key="4">
    <source>
        <dbReference type="Google" id="ProtNLM"/>
    </source>
</evidence>
<proteinExistence type="predicted"/>
<accession>A0A3S8Z6F1</accession>
<dbReference type="AlphaFoldDB" id="A0A3S8Z6F1"/>
<dbReference type="RefSeq" id="WP_126038049.1">
    <property type="nucleotide sequence ID" value="NZ_CP034438.1"/>
</dbReference>
<feature type="transmembrane region" description="Helical" evidence="1">
    <location>
        <begin position="752"/>
        <end position="774"/>
    </location>
</feature>
<feature type="transmembrane region" description="Helical" evidence="1">
    <location>
        <begin position="647"/>
        <end position="665"/>
    </location>
</feature>
<feature type="transmembrane region" description="Helical" evidence="1">
    <location>
        <begin position="671"/>
        <end position="690"/>
    </location>
</feature>
<dbReference type="KEGG" id="fsl:EJO69_01040"/>
<dbReference type="EMBL" id="CP034438">
    <property type="protein sequence ID" value="AZN29038.1"/>
    <property type="molecule type" value="Genomic_DNA"/>
</dbReference>
<sequence length="873" mass="93559">MRVGPRLRLTHVLIFSLVGVLVLAGAVLGRLGVSRAGEILEDSWRGAYDILVTHEDGFQMLSPGQDPNGLALIDDNYAAQSSRVIGFDQLERIDAIETVEVAAPVAFIGRVAGAVPWMFFTREGHNLDEEPIQDYEITWSVADENGIVFERTNTVRIDATRWTGESGYYTDIGLSLINDFEPPDRHILMFQAVVSGDDIVLMWAQGPTVATTIAAVDPVREQELIGEAADFLQPLADFDELVRERGSLSRLEALGQFGSDILPELEGMPGTEAGNRPAVHLKFGNERPLIGYVRNTDAYPSTVLSAEIAGEGATQVDYADIMRPFNGGTYAMPWPGEEYGPIEEWQENYVPDTYYSATRLYPAQLTPVDSPTQGQAAFEARMLGIYGPFAPWPGAWDIDIPTGRGLGEEISYRNPSGHHLTVGTNLRDGAAPFEVSTFTPGDVTTPGGYVPLGLYGPNTATFEGEPFPPSRQGLGVTTQAPSAIVSFDGAAELTPQEDIISAVRVRVAGLEGLDNDAALTRINDTAQAIRRINGLDATVVSGATTQQANIWVPVFAHGTTDPQGSQSVGELGWIQQEFGTLGVASWTAALTNTTVDRVASASLLLSSLFVFVLSMLARQERRTTHALLASQGWSARQRLGWTLREEWPGLAVFGAASALALVIAGDPLIRISIFVAIAVLILGLIIANPVRSRRIAPGERLGTRAQLAGLTAAEGVSLGITAAAIGGVGMIIDWYVRLVSQTRLGAAMTQALLPVLGSILVAGAVVVVTTAVTARKSREATSARNEFAYWSLGRSQAAIRGANLRPALAGVVIAVIIVLIVRIYVSGYQADETLYLILAGGWILIWLTTRAVSALRWTPIVESADTQPGQHAG</sequence>
<gene>
    <name evidence="2" type="ORF">EJO69_01040</name>
</gene>
<keyword evidence="1" id="KW-1133">Transmembrane helix</keyword>
<feature type="transmembrane region" description="Helical" evidence="1">
    <location>
        <begin position="711"/>
        <end position="732"/>
    </location>
</feature>